<dbReference type="GO" id="GO:0006520">
    <property type="term" value="P:amino acid metabolic process"/>
    <property type="evidence" value="ECO:0007669"/>
    <property type="project" value="InterPro"/>
</dbReference>
<dbReference type="GO" id="GO:0030170">
    <property type="term" value="F:pyridoxal phosphate binding"/>
    <property type="evidence" value="ECO:0007669"/>
    <property type="project" value="InterPro"/>
</dbReference>
<dbReference type="InterPro" id="IPR050596">
    <property type="entry name" value="AspAT/PAT-like"/>
</dbReference>
<dbReference type="InterPro" id="IPR015422">
    <property type="entry name" value="PyrdxlP-dep_Trfase_small"/>
</dbReference>
<dbReference type="InterPro" id="IPR004839">
    <property type="entry name" value="Aminotransferase_I/II_large"/>
</dbReference>
<comment type="similarity">
    <text evidence="2">Belongs to the class-I pyridoxal-phosphate-dependent aminotransferase family.</text>
</comment>
<evidence type="ECO:0000256" key="1">
    <source>
        <dbReference type="ARBA" id="ARBA00001933"/>
    </source>
</evidence>
<dbReference type="GO" id="GO:0008483">
    <property type="term" value="F:transaminase activity"/>
    <property type="evidence" value="ECO:0007669"/>
    <property type="project" value="UniProtKB-KW"/>
</dbReference>
<evidence type="ECO:0000313" key="7">
    <source>
        <dbReference type="EMBL" id="SVD58070.1"/>
    </source>
</evidence>
<protein>
    <recommendedName>
        <fullName evidence="6">Aminotransferase class I/classII large domain-containing protein</fullName>
    </recommendedName>
</protein>
<dbReference type="Gene3D" id="3.40.640.10">
    <property type="entry name" value="Type I PLP-dependent aspartate aminotransferase-like (Major domain)"/>
    <property type="match status" value="1"/>
</dbReference>
<proteinExistence type="inferred from homology"/>
<dbReference type="EMBL" id="UINC01159786">
    <property type="protein sequence ID" value="SVD58070.1"/>
    <property type="molecule type" value="Genomic_DNA"/>
</dbReference>
<dbReference type="SUPFAM" id="SSF53383">
    <property type="entry name" value="PLP-dependent transferases"/>
    <property type="match status" value="1"/>
</dbReference>
<dbReference type="PANTHER" id="PTHR46383:SF1">
    <property type="entry name" value="ASPARTATE AMINOTRANSFERASE"/>
    <property type="match status" value="1"/>
</dbReference>
<feature type="non-terminal residue" evidence="7">
    <location>
        <position position="129"/>
    </location>
</feature>
<comment type="cofactor">
    <cofactor evidence="1">
        <name>pyridoxal 5'-phosphate</name>
        <dbReference type="ChEBI" id="CHEBI:597326"/>
    </cofactor>
</comment>
<evidence type="ECO:0000256" key="5">
    <source>
        <dbReference type="ARBA" id="ARBA00022898"/>
    </source>
</evidence>
<name>A0A382WHG3_9ZZZZ</name>
<reference evidence="7" key="1">
    <citation type="submission" date="2018-05" db="EMBL/GenBank/DDBJ databases">
        <authorList>
            <person name="Lanie J.A."/>
            <person name="Ng W.-L."/>
            <person name="Kazmierczak K.M."/>
            <person name="Andrzejewski T.M."/>
            <person name="Davidsen T.M."/>
            <person name="Wayne K.J."/>
            <person name="Tettelin H."/>
            <person name="Glass J.I."/>
            <person name="Rusch D."/>
            <person name="Podicherti R."/>
            <person name="Tsui H.-C.T."/>
            <person name="Winkler M.E."/>
        </authorList>
    </citation>
    <scope>NUCLEOTIDE SEQUENCE</scope>
</reference>
<evidence type="ECO:0000256" key="2">
    <source>
        <dbReference type="ARBA" id="ARBA00007441"/>
    </source>
</evidence>
<keyword evidence="3" id="KW-0032">Aminotransferase</keyword>
<gene>
    <name evidence="7" type="ORF">METZ01_LOCUS410924</name>
</gene>
<evidence type="ECO:0000256" key="4">
    <source>
        <dbReference type="ARBA" id="ARBA00022679"/>
    </source>
</evidence>
<dbReference type="Gene3D" id="3.90.1150.10">
    <property type="entry name" value="Aspartate Aminotransferase, domain 1"/>
    <property type="match status" value="1"/>
</dbReference>
<sequence>MNSNLSNVEIPPIDYFNHLLDNSPNKNNKISFGHGIPKYTPNEYANINYQLLNNSSSFKYTDIRGNIELRNYLAHSLSSKLNFNVKPEKNIIITPGANSAIFKSLFLLLNKNDEVLVISPVYFNYIMAI</sequence>
<keyword evidence="4" id="KW-0808">Transferase</keyword>
<dbReference type="AlphaFoldDB" id="A0A382WHG3"/>
<feature type="domain" description="Aminotransferase class I/classII large" evidence="6">
    <location>
        <begin position="28"/>
        <end position="128"/>
    </location>
</feature>
<dbReference type="PANTHER" id="PTHR46383">
    <property type="entry name" value="ASPARTATE AMINOTRANSFERASE"/>
    <property type="match status" value="1"/>
</dbReference>
<evidence type="ECO:0000259" key="6">
    <source>
        <dbReference type="Pfam" id="PF00155"/>
    </source>
</evidence>
<evidence type="ECO:0000256" key="3">
    <source>
        <dbReference type="ARBA" id="ARBA00022576"/>
    </source>
</evidence>
<accession>A0A382WHG3</accession>
<keyword evidence="5" id="KW-0663">Pyridoxal phosphate</keyword>
<organism evidence="7">
    <name type="scientific">marine metagenome</name>
    <dbReference type="NCBI Taxonomy" id="408172"/>
    <lineage>
        <taxon>unclassified sequences</taxon>
        <taxon>metagenomes</taxon>
        <taxon>ecological metagenomes</taxon>
    </lineage>
</organism>
<dbReference type="InterPro" id="IPR015424">
    <property type="entry name" value="PyrdxlP-dep_Trfase"/>
</dbReference>
<dbReference type="Pfam" id="PF00155">
    <property type="entry name" value="Aminotran_1_2"/>
    <property type="match status" value="1"/>
</dbReference>
<dbReference type="InterPro" id="IPR015421">
    <property type="entry name" value="PyrdxlP-dep_Trfase_major"/>
</dbReference>